<evidence type="ECO:0000256" key="1">
    <source>
        <dbReference type="ARBA" id="ARBA00004123"/>
    </source>
</evidence>
<sequence length="352" mass="38880">MCLDTESEEVAKSLNSVPSIHVLGLHRLVHNDTNPLFENASLSADVAAQELGGCAAAMRSLLLSYLQNVLGGDSLGAEYLLMYLVSHVLARTDVLTTGKFALNLIIPDSSKDLSFDHIQKLVSDIVTRAASVKVRIDSLNSMSLIPLRDPSTNRLKSSRLQLPDHTLVLLDETELSAGQLNERGVKNFQALQELAGKQTVSYDFVYHSMELPVNLPVLVVSRGGKSMVPCDSHVFLQPSHPPTNSVEDVSVMNKMRMAMSLLQSESNPEFEVPAEVNSRIEEYFVQLRKIETIRAKEAAASGPNSVEVLHLLLTVGRLLCRTVMSNSLDVDHFQHAVFLEQSRLERIPMKKQ</sequence>
<dbReference type="GO" id="GO:0003682">
    <property type="term" value="F:chromatin binding"/>
    <property type="evidence" value="ECO:0007669"/>
    <property type="project" value="TreeGrafter"/>
</dbReference>
<dbReference type="EMBL" id="HBFP01012286">
    <property type="protein sequence ID" value="CAD8824498.1"/>
    <property type="molecule type" value="Transcribed_RNA"/>
</dbReference>
<dbReference type="AlphaFoldDB" id="A0A7S0ZKB3"/>
<accession>A0A7S0ZKB3</accession>
<dbReference type="GO" id="GO:0005634">
    <property type="term" value="C:nucleus"/>
    <property type="evidence" value="ECO:0007669"/>
    <property type="project" value="UniProtKB-SubCell"/>
</dbReference>
<gene>
    <name evidence="3" type="ORF">TOLI1172_LOCUS8897</name>
</gene>
<keyword evidence="2" id="KW-0539">Nucleus</keyword>
<dbReference type="PANTHER" id="PTHR13489:SF0">
    <property type="entry name" value="MINI-CHROMOSOME MAINTENANCE COMPLEX-BINDING PROTEIN"/>
    <property type="match status" value="1"/>
</dbReference>
<proteinExistence type="predicted"/>
<dbReference type="InterPro" id="IPR019140">
    <property type="entry name" value="MCM_complex-bd"/>
</dbReference>
<dbReference type="PANTHER" id="PTHR13489">
    <property type="entry name" value="MINI-CHROMOSOME MAINTENANCE COMPLEX-BINDING PROTEIN"/>
    <property type="match status" value="1"/>
</dbReference>
<organism evidence="3">
    <name type="scientific">Timspurckia oligopyrenoides</name>
    <dbReference type="NCBI Taxonomy" id="708627"/>
    <lineage>
        <taxon>Eukaryota</taxon>
        <taxon>Rhodophyta</taxon>
        <taxon>Bangiophyceae</taxon>
        <taxon>Porphyridiales</taxon>
        <taxon>Porphyridiaceae</taxon>
        <taxon>Timspurckia</taxon>
    </lineage>
</organism>
<evidence type="ECO:0008006" key="4">
    <source>
        <dbReference type="Google" id="ProtNLM"/>
    </source>
</evidence>
<name>A0A7S0ZKB3_9RHOD</name>
<protein>
    <recommendedName>
        <fullName evidence="4">Mini-chromosome maintenance complex-binding protein</fullName>
    </recommendedName>
</protein>
<reference evidence="3" key="1">
    <citation type="submission" date="2021-01" db="EMBL/GenBank/DDBJ databases">
        <authorList>
            <person name="Corre E."/>
            <person name="Pelletier E."/>
            <person name="Niang G."/>
            <person name="Scheremetjew M."/>
            <person name="Finn R."/>
            <person name="Kale V."/>
            <person name="Holt S."/>
            <person name="Cochrane G."/>
            <person name="Meng A."/>
            <person name="Brown T."/>
            <person name="Cohen L."/>
        </authorList>
    </citation>
    <scope>NUCLEOTIDE SEQUENCE</scope>
    <source>
        <strain evidence="3">CCMP3278</strain>
    </source>
</reference>
<evidence type="ECO:0000313" key="3">
    <source>
        <dbReference type="EMBL" id="CAD8824498.1"/>
    </source>
</evidence>
<dbReference type="GO" id="GO:0006261">
    <property type="term" value="P:DNA-templated DNA replication"/>
    <property type="evidence" value="ECO:0007669"/>
    <property type="project" value="TreeGrafter"/>
</dbReference>
<comment type="subcellular location">
    <subcellularLocation>
        <location evidence="1">Nucleus</location>
    </subcellularLocation>
</comment>
<evidence type="ECO:0000256" key="2">
    <source>
        <dbReference type="ARBA" id="ARBA00023242"/>
    </source>
</evidence>
<dbReference type="Pfam" id="PF09739">
    <property type="entry name" value="MCM_bind"/>
    <property type="match status" value="1"/>
</dbReference>